<dbReference type="PANTHER" id="PTHR37294">
    <property type="entry name" value="3'-5' EXORIBONUCLEASE YHAM"/>
    <property type="match status" value="1"/>
</dbReference>
<evidence type="ECO:0000256" key="1">
    <source>
        <dbReference type="ARBA" id="ARBA00022801"/>
    </source>
</evidence>
<dbReference type="CDD" id="cd00077">
    <property type="entry name" value="HDc"/>
    <property type="match status" value="1"/>
</dbReference>
<dbReference type="InterPro" id="IPR003607">
    <property type="entry name" value="HD/PDEase_dom"/>
</dbReference>
<feature type="domain" description="HD" evidence="3">
    <location>
        <begin position="163"/>
        <end position="285"/>
    </location>
</feature>
<dbReference type="InterPro" id="IPR050798">
    <property type="entry name" value="YhaM_exoribonuc/phosphodiest"/>
</dbReference>
<dbReference type="Proteomes" id="UP000189674">
    <property type="component" value="Chromosome"/>
</dbReference>
<gene>
    <name evidence="4" type="primary">yhaM</name>
    <name evidence="4" type="ORF">STSP2_02757</name>
</gene>
<dbReference type="SUPFAM" id="SSF109604">
    <property type="entry name" value="HD-domain/PDEase-like"/>
    <property type="match status" value="1"/>
</dbReference>
<dbReference type="PANTHER" id="PTHR37294:SF1">
    <property type="entry name" value="3'-5' EXORIBONUCLEASE YHAM"/>
    <property type="match status" value="1"/>
</dbReference>
<dbReference type="CDD" id="cd04492">
    <property type="entry name" value="YhaM_OBF_like"/>
    <property type="match status" value="1"/>
</dbReference>
<dbReference type="GO" id="GO:0016787">
    <property type="term" value="F:hydrolase activity"/>
    <property type="evidence" value="ECO:0007669"/>
    <property type="project" value="UniProtKB-KW"/>
</dbReference>
<dbReference type="InterPro" id="IPR012340">
    <property type="entry name" value="NA-bd_OB-fold"/>
</dbReference>
<reference evidence="5" key="1">
    <citation type="submission" date="2017-02" db="EMBL/GenBank/DDBJ databases">
        <title>Comparative genomics and description of representatives of a novel lineage of planctomycetes thriving in anoxic sediments.</title>
        <authorList>
            <person name="Spring S."/>
            <person name="Bunk B."/>
            <person name="Sproer C."/>
        </authorList>
    </citation>
    <scope>NUCLEOTIDE SEQUENCE [LARGE SCALE GENOMIC DNA]</scope>
    <source>
        <strain evidence="5">ST-NAGAB-D1</strain>
    </source>
</reference>
<dbReference type="KEGG" id="alus:STSP2_02757"/>
<protein>
    <submittedName>
        <fullName evidence="4">3'-5' exoribonuclease YhaM</fullName>
        <ecNumber evidence="4">3.1.-.-</ecNumber>
    </submittedName>
</protein>
<accession>A0A1U9NP97</accession>
<dbReference type="Gene3D" id="2.40.50.140">
    <property type="entry name" value="Nucleic acid-binding proteins"/>
    <property type="match status" value="1"/>
</dbReference>
<dbReference type="EC" id="3.1.-.-" evidence="4"/>
<proteinExistence type="predicted"/>
<evidence type="ECO:0000313" key="5">
    <source>
        <dbReference type="Proteomes" id="UP000189674"/>
    </source>
</evidence>
<evidence type="ECO:0000313" key="4">
    <source>
        <dbReference type="EMBL" id="AQT69564.1"/>
    </source>
</evidence>
<sequence length="327" mass="37245">MPHLFIKELKPGQMIEDVYMVTQPILRNTSRGDLYIAMYLSDKTGKVNCRMWQATQEIYESLPKEGFVRIRGKSELYQNAIQLIVNQVEVIDPDEVSLADYMPRTDKNVSEMFNEVNSILGEIKNSQIRALLSAFLSDKKLMKEFCTAPAATRMHHDYLGGLLEHTFTMLKVAKSILPLYPKVQADLVLAGIFLHDIAKTWELSYKMGFSYTDEGQLVGHIVHCVVMIDKKADELAANGTEIDRDIISNIQHMILAHHGQYDFGSPKLPATAEAFMLSRIDDLDAKMNQVVTEIENEPGDSDWTMWKNPLQTRLYRKKVTEADQLGE</sequence>
<dbReference type="InterPro" id="IPR006674">
    <property type="entry name" value="HD_domain"/>
</dbReference>
<dbReference type="AlphaFoldDB" id="A0A1U9NP97"/>
<dbReference type="Pfam" id="PF01336">
    <property type="entry name" value="tRNA_anti-codon"/>
    <property type="match status" value="1"/>
</dbReference>
<keyword evidence="5" id="KW-1185">Reference proteome</keyword>
<dbReference type="OrthoDB" id="9778453at2"/>
<keyword evidence="1 4" id="KW-0378">Hydrolase</keyword>
<evidence type="ECO:0000259" key="3">
    <source>
        <dbReference type="Pfam" id="PF01966"/>
    </source>
</evidence>
<dbReference type="EMBL" id="CP019791">
    <property type="protein sequence ID" value="AQT69564.1"/>
    <property type="molecule type" value="Genomic_DNA"/>
</dbReference>
<evidence type="ECO:0000259" key="2">
    <source>
        <dbReference type="Pfam" id="PF01336"/>
    </source>
</evidence>
<dbReference type="RefSeq" id="WP_146663239.1">
    <property type="nucleotide sequence ID" value="NZ_CP019791.1"/>
</dbReference>
<dbReference type="STRING" id="1936003.STSP2_02757"/>
<feature type="domain" description="OB" evidence="2">
    <location>
        <begin position="35"/>
        <end position="91"/>
    </location>
</feature>
<dbReference type="GO" id="GO:0003676">
    <property type="term" value="F:nucleic acid binding"/>
    <property type="evidence" value="ECO:0007669"/>
    <property type="project" value="InterPro"/>
</dbReference>
<dbReference type="Gene3D" id="1.10.3210.10">
    <property type="entry name" value="Hypothetical protein af1432"/>
    <property type="match status" value="1"/>
</dbReference>
<organism evidence="4 5">
    <name type="scientific">Anaerohalosphaera lusitana</name>
    <dbReference type="NCBI Taxonomy" id="1936003"/>
    <lineage>
        <taxon>Bacteria</taxon>
        <taxon>Pseudomonadati</taxon>
        <taxon>Planctomycetota</taxon>
        <taxon>Phycisphaerae</taxon>
        <taxon>Sedimentisphaerales</taxon>
        <taxon>Anaerohalosphaeraceae</taxon>
        <taxon>Anaerohalosphaera</taxon>
    </lineage>
</organism>
<dbReference type="Pfam" id="PF01966">
    <property type="entry name" value="HD"/>
    <property type="match status" value="1"/>
</dbReference>
<dbReference type="InterPro" id="IPR004365">
    <property type="entry name" value="NA-bd_OB_tRNA"/>
</dbReference>
<name>A0A1U9NP97_9BACT</name>
<dbReference type="GO" id="GO:0031125">
    <property type="term" value="P:rRNA 3'-end processing"/>
    <property type="evidence" value="ECO:0007669"/>
    <property type="project" value="TreeGrafter"/>
</dbReference>